<dbReference type="Pfam" id="PF01585">
    <property type="entry name" value="G-patch"/>
    <property type="match status" value="1"/>
</dbReference>
<dbReference type="PROSITE" id="PS50174">
    <property type="entry name" value="G_PATCH"/>
    <property type="match status" value="1"/>
</dbReference>
<name>A0A1S4FJE6_AEDAE</name>
<reference evidence="2 3" key="1">
    <citation type="submission" date="2017-06" db="EMBL/GenBank/DDBJ databases">
        <title>Aedes aegypti genome working group (AGWG) sequencing and assembly.</title>
        <authorList>
            <consortium name="Aedes aegypti Genome Working Group (AGWG)"/>
            <person name="Matthews B.J."/>
        </authorList>
    </citation>
    <scope>NUCLEOTIDE SEQUENCE [LARGE SCALE GENOMIC DNA]</scope>
    <source>
        <strain evidence="2 3">LVP_AGWG</strain>
    </source>
</reference>
<accession>A0A1S4FJE6</accession>
<evidence type="ECO:0000313" key="3">
    <source>
        <dbReference type="Proteomes" id="UP000008820"/>
    </source>
</evidence>
<proteinExistence type="predicted"/>
<feature type="compositionally biased region" description="Basic and acidic residues" evidence="1">
    <location>
        <begin position="324"/>
        <end position="334"/>
    </location>
</feature>
<dbReference type="SMART" id="SM00443">
    <property type="entry name" value="G_patch"/>
    <property type="match status" value="1"/>
</dbReference>
<dbReference type="InterPro" id="IPR034071">
    <property type="entry name" value="R3H_NRF"/>
</dbReference>
<dbReference type="InterPro" id="IPR021859">
    <property type="entry name" value="XTBD"/>
</dbReference>
<dbReference type="SUPFAM" id="SSF82708">
    <property type="entry name" value="R3H domain"/>
    <property type="match status" value="1"/>
</dbReference>
<dbReference type="FunCoup" id="A0A1S4FJE6">
    <property type="interactions" value="490"/>
</dbReference>
<protein>
    <submittedName>
        <fullName evidence="2">Uncharacterized protein</fullName>
    </submittedName>
</protein>
<dbReference type="InterPro" id="IPR000467">
    <property type="entry name" value="G_patch_dom"/>
</dbReference>
<reference evidence="2" key="2">
    <citation type="submission" date="2020-05" db="UniProtKB">
        <authorList>
            <consortium name="EnsemblMetazoa"/>
        </authorList>
    </citation>
    <scope>IDENTIFICATION</scope>
    <source>
        <strain evidence="2">LVP_AGWG</strain>
    </source>
</reference>
<dbReference type="CDD" id="cd02640">
    <property type="entry name" value="R3H_NRF"/>
    <property type="match status" value="1"/>
</dbReference>
<dbReference type="OrthoDB" id="2359216at2759"/>
<dbReference type="PROSITE" id="PS51827">
    <property type="entry name" value="XTBD"/>
    <property type="match status" value="1"/>
</dbReference>
<feature type="region of interest" description="Disordered" evidence="1">
    <location>
        <begin position="117"/>
        <end position="147"/>
    </location>
</feature>
<feature type="region of interest" description="Disordered" evidence="1">
    <location>
        <begin position="316"/>
        <end position="336"/>
    </location>
</feature>
<dbReference type="PANTHER" id="PTHR48430">
    <property type="entry name" value="PARTNER OF XRN-2 PROTEIN 1"/>
    <property type="match status" value="1"/>
</dbReference>
<dbReference type="InterPro" id="IPR036867">
    <property type="entry name" value="R3H_dom_sf"/>
</dbReference>
<dbReference type="PANTHER" id="PTHR48430:SF1">
    <property type="entry name" value="PARTNER OF XRN-2 PROTEIN 1"/>
    <property type="match status" value="1"/>
</dbReference>
<dbReference type="VEuPathDB" id="VectorBase:AAEL008419"/>
<dbReference type="AlphaFoldDB" id="A0A1S4FJE6"/>
<organism evidence="2 3">
    <name type="scientific">Aedes aegypti</name>
    <name type="common">Yellowfever mosquito</name>
    <name type="synonym">Culex aegypti</name>
    <dbReference type="NCBI Taxonomy" id="7159"/>
    <lineage>
        <taxon>Eukaryota</taxon>
        <taxon>Metazoa</taxon>
        <taxon>Ecdysozoa</taxon>
        <taxon>Arthropoda</taxon>
        <taxon>Hexapoda</taxon>
        <taxon>Insecta</taxon>
        <taxon>Pterygota</taxon>
        <taxon>Neoptera</taxon>
        <taxon>Endopterygota</taxon>
        <taxon>Diptera</taxon>
        <taxon>Nematocera</taxon>
        <taxon>Culicoidea</taxon>
        <taxon>Culicidae</taxon>
        <taxon>Culicinae</taxon>
        <taxon>Aedini</taxon>
        <taxon>Aedes</taxon>
        <taxon>Stegomyia</taxon>
    </lineage>
</organism>
<dbReference type="EnsemblMetazoa" id="AAEL008419-RA">
    <property type="protein sequence ID" value="AAEL008419-PA"/>
    <property type="gene ID" value="AAEL008419"/>
</dbReference>
<keyword evidence="3" id="KW-1185">Reference proteome</keyword>
<evidence type="ECO:0000313" key="2">
    <source>
        <dbReference type="EnsemblMetazoa" id="AAEL008419-PA"/>
    </source>
</evidence>
<dbReference type="Pfam" id="PF11952">
    <property type="entry name" value="XTBD"/>
    <property type="match status" value="1"/>
</dbReference>
<sequence>MPKRKQQASAHQQDAKVSKIVASEQVANTDWNILSYRSHYEPEEHWELRRRFMESHQNWIPEDELVCLAQVFVNVELLHCRYPLETMERIKELSQGIADEYRNSRKNKLQRTFVSASDAAASKVQKKGPGEYRNAENPSTASSRKHKPVQIIRSLEDIYNNIVIMNNDYEQTKNEFDRLGKAKIGIVYSNDSKGKMIGSVQIGQFTVVQKAVDGGEKAAKKAIKLAFVETMAKHCYTIIRKKRPTQMTNTNVERKQVEGAVDHQGRTIKQDYKEQKIGESNLGFKLLQKLGWSGGSLGSKNEGIVDPINCQIKIGRQGLGSGPAEKKQGEEANKKGKINTRNESYGIDINFYRQMMQNFKDSYLEYDLVFSSEFTKEERALFHSMAQQLQLKTRSYGNDNDGTRQFVLLGRKLPPHELLERILENQDPIFCEMYEVQPPKNDDKKEKLG</sequence>
<gene>
    <name evidence="2" type="primary">5570602</name>
</gene>
<evidence type="ECO:0000256" key="1">
    <source>
        <dbReference type="SAM" id="MobiDB-lite"/>
    </source>
</evidence>
<dbReference type="InParanoid" id="A0A1S4FJE6"/>
<dbReference type="GO" id="GO:0003676">
    <property type="term" value="F:nucleic acid binding"/>
    <property type="evidence" value="ECO:0007669"/>
    <property type="project" value="InterPro"/>
</dbReference>
<dbReference type="Gene3D" id="3.30.1370.50">
    <property type="entry name" value="R3H-like domain"/>
    <property type="match status" value="1"/>
</dbReference>
<dbReference type="Proteomes" id="UP000008820">
    <property type="component" value="Chromosome 1"/>
</dbReference>